<comment type="caution">
    <text evidence="8">The sequence shown here is derived from an EMBL/GenBank/DDBJ whole genome shotgun (WGS) entry which is preliminary data.</text>
</comment>
<feature type="transmembrane region" description="Helical" evidence="6">
    <location>
        <begin position="6"/>
        <end position="26"/>
    </location>
</feature>
<comment type="subcellular location">
    <subcellularLocation>
        <location evidence="1">Cell membrane</location>
        <topology evidence="1">Multi-pass membrane protein</topology>
    </subcellularLocation>
</comment>
<proteinExistence type="predicted"/>
<dbReference type="PANTHER" id="PTHR35007">
    <property type="entry name" value="INTEGRAL MEMBRANE PROTEIN-RELATED"/>
    <property type="match status" value="1"/>
</dbReference>
<evidence type="ECO:0000313" key="9">
    <source>
        <dbReference type="Proteomes" id="UP000231742"/>
    </source>
</evidence>
<dbReference type="InterPro" id="IPR018076">
    <property type="entry name" value="T2SS_GspF_dom"/>
</dbReference>
<dbReference type="Proteomes" id="UP000231742">
    <property type="component" value="Unassembled WGS sequence"/>
</dbReference>
<reference evidence="8 9" key="1">
    <citation type="submission" date="2017-11" db="EMBL/GenBank/DDBJ databases">
        <title>Genomic Encyclopedia of Archaeal and Bacterial Type Strains, Phase II (KMG-II): From Individual Species to Whole Genera.</title>
        <authorList>
            <person name="Goeker M."/>
        </authorList>
    </citation>
    <scope>NUCLEOTIDE SEQUENCE [LARGE SCALE GENOMIC DNA]</scope>
    <source>
        <strain evidence="8 9">DSM 16400</strain>
    </source>
</reference>
<keyword evidence="2" id="KW-1003">Cell membrane</keyword>
<accession>A0A2M9D438</accession>
<sequence>MSDALALAIVAGIAGGLGLWSILSLIPRLSRPTLATRVAPYVIDVSSGAREHLAPRSVGPLPVLGVLLVPAARWLRETLASVVGGGDLIARRLRQAGSELTIEAYRSQQLLAVLAGAMLGVVFDISVANQQQVPLIAQAVLVVVGGVVGITARDYLLQRAAKARIRRLTAELPVVLEFLALSLSAGEGILDAVRRVSQVSGGELSRELARVVSSVNTGLPFGETLGVLARELELPPFTRCVDQILGALDRGTPLSEVLQAQAQDAREESKRELLELAGKKEVAMLFPLVFLILPITIAFAIFPGIFVLQVGF</sequence>
<protein>
    <submittedName>
        <fullName evidence="8">Type II secretion system protein F (GspF)</fullName>
    </submittedName>
</protein>
<keyword evidence="9" id="KW-1185">Reference proteome</keyword>
<keyword evidence="4 6" id="KW-1133">Transmembrane helix</keyword>
<feature type="domain" description="Type II secretion system protein GspF" evidence="7">
    <location>
        <begin position="176"/>
        <end position="300"/>
    </location>
</feature>
<evidence type="ECO:0000256" key="6">
    <source>
        <dbReference type="SAM" id="Phobius"/>
    </source>
</evidence>
<evidence type="ECO:0000256" key="2">
    <source>
        <dbReference type="ARBA" id="ARBA00022475"/>
    </source>
</evidence>
<keyword evidence="5 6" id="KW-0472">Membrane</keyword>
<dbReference type="AlphaFoldDB" id="A0A2M9D438"/>
<evidence type="ECO:0000256" key="4">
    <source>
        <dbReference type="ARBA" id="ARBA00022989"/>
    </source>
</evidence>
<dbReference type="GO" id="GO:0005886">
    <property type="term" value="C:plasma membrane"/>
    <property type="evidence" value="ECO:0007669"/>
    <property type="project" value="UniProtKB-SubCell"/>
</dbReference>
<feature type="transmembrane region" description="Helical" evidence="6">
    <location>
        <begin position="110"/>
        <end position="129"/>
    </location>
</feature>
<evidence type="ECO:0000313" key="8">
    <source>
        <dbReference type="EMBL" id="PJJ78835.1"/>
    </source>
</evidence>
<dbReference type="RefSeq" id="WP_100389904.1">
    <property type="nucleotide sequence ID" value="NZ_BMZU01000003.1"/>
</dbReference>
<dbReference type="EMBL" id="PGFH01000002">
    <property type="protein sequence ID" value="PJJ78835.1"/>
    <property type="molecule type" value="Genomic_DNA"/>
</dbReference>
<evidence type="ECO:0000259" key="7">
    <source>
        <dbReference type="Pfam" id="PF00482"/>
    </source>
</evidence>
<name>A0A2M9D438_9MICO</name>
<evidence type="ECO:0000256" key="3">
    <source>
        <dbReference type="ARBA" id="ARBA00022692"/>
    </source>
</evidence>
<feature type="transmembrane region" description="Helical" evidence="6">
    <location>
        <begin position="285"/>
        <end position="308"/>
    </location>
</feature>
<feature type="transmembrane region" description="Helical" evidence="6">
    <location>
        <begin position="135"/>
        <end position="157"/>
    </location>
</feature>
<evidence type="ECO:0000256" key="5">
    <source>
        <dbReference type="ARBA" id="ARBA00023136"/>
    </source>
</evidence>
<dbReference type="OrthoDB" id="5185234at2"/>
<evidence type="ECO:0000256" key="1">
    <source>
        <dbReference type="ARBA" id="ARBA00004651"/>
    </source>
</evidence>
<gene>
    <name evidence="8" type="ORF">CLV85_2415</name>
</gene>
<keyword evidence="3 6" id="KW-0812">Transmembrane</keyword>
<dbReference type="PANTHER" id="PTHR35007:SF2">
    <property type="entry name" value="PILUS ASSEMBLE PROTEIN"/>
    <property type="match status" value="1"/>
</dbReference>
<organism evidence="8 9">
    <name type="scientific">Salinibacterium amurskyense</name>
    <dbReference type="NCBI Taxonomy" id="205941"/>
    <lineage>
        <taxon>Bacteria</taxon>
        <taxon>Bacillati</taxon>
        <taxon>Actinomycetota</taxon>
        <taxon>Actinomycetes</taxon>
        <taxon>Micrococcales</taxon>
        <taxon>Microbacteriaceae</taxon>
        <taxon>Salinibacterium</taxon>
    </lineage>
</organism>
<dbReference type="Pfam" id="PF00482">
    <property type="entry name" value="T2SSF"/>
    <property type="match status" value="1"/>
</dbReference>